<feature type="active site" evidence="11">
    <location>
        <position position="217"/>
    </location>
</feature>
<dbReference type="Pfam" id="PF01636">
    <property type="entry name" value="APH"/>
    <property type="match status" value="1"/>
</dbReference>
<keyword evidence="2 11" id="KW-0723">Serine/threonine-protein kinase</keyword>
<feature type="binding site" evidence="11">
    <location>
        <position position="206"/>
    </location>
    <ligand>
        <name>Mg(2+)</name>
        <dbReference type="ChEBI" id="CHEBI:18420"/>
    </ligand>
</feature>
<dbReference type="SUPFAM" id="SSF56112">
    <property type="entry name" value="Protein kinase-like (PK-like)"/>
    <property type="match status" value="1"/>
</dbReference>
<dbReference type="NCBIfam" id="NF008738">
    <property type="entry name" value="PRK11768.1"/>
    <property type="match status" value="1"/>
</dbReference>
<evidence type="ECO:0000256" key="8">
    <source>
        <dbReference type="ARBA" id="ARBA00022840"/>
    </source>
</evidence>
<dbReference type="GO" id="GO:0005524">
    <property type="term" value="F:ATP binding"/>
    <property type="evidence" value="ECO:0007669"/>
    <property type="project" value="UniProtKB-UniRule"/>
</dbReference>
<comment type="catalytic activity">
    <reaction evidence="11">
        <text>L-threonyl-[protein] + ATP = O-phospho-L-threonyl-[protein] + ADP + H(+)</text>
        <dbReference type="Rhea" id="RHEA:46608"/>
        <dbReference type="Rhea" id="RHEA-COMP:11060"/>
        <dbReference type="Rhea" id="RHEA-COMP:11605"/>
        <dbReference type="ChEBI" id="CHEBI:15378"/>
        <dbReference type="ChEBI" id="CHEBI:30013"/>
        <dbReference type="ChEBI" id="CHEBI:30616"/>
        <dbReference type="ChEBI" id="CHEBI:61977"/>
        <dbReference type="ChEBI" id="CHEBI:456216"/>
        <dbReference type="EC" id="2.7.11.1"/>
    </reaction>
</comment>
<accession>A0A1I1QCI0</accession>
<name>A0A1I1QCI0_9GAMM</name>
<keyword evidence="10 11" id="KW-0346">Stress response</keyword>
<dbReference type="Gene3D" id="3.30.200.70">
    <property type="match status" value="1"/>
</dbReference>
<dbReference type="InterPro" id="IPR002575">
    <property type="entry name" value="Aminoglycoside_PTrfase"/>
</dbReference>
<evidence type="ECO:0000256" key="3">
    <source>
        <dbReference type="ARBA" id="ARBA00022553"/>
    </source>
</evidence>
<keyword evidence="9 11" id="KW-0460">Magnesium</keyword>
<comment type="function">
    <text evidence="11">A protein kinase that phosphorylates Ser and Thr residues. Probably acts to suppress the effects of stress linked to accumulation of reactive oxygen species. Probably involved in the extracytoplasmic stress response.</text>
</comment>
<sequence>MADEATPYSDLGPDTVLDAVAATGREPDGRLLPLNSFENRVYRVGLEEGTPVIAKFYRPGRWSNAAIDEEHAFSAELAAADVPVVPPLDDGDGPLREYAGYRFALFPLRGGRPPELEDPAVLERIGFFLGRLHAIGASDHFDHRPTLAGDFGATTVETLAASGRLPDYLHEAWTSVARELVGRIRERWEAVSPATLRLHGDAHPGNLLWAEGPHIVDLDDTLTGPAVADLWLFLGGEREEQQQRLAALLRGYRAFRDLDPGELALIEALRGLRILRHAGWIAARWADPAFPVAFPWFEGPRFWEDQVLALREQLANLDEPPLELPREELLPL</sequence>
<evidence type="ECO:0000256" key="4">
    <source>
        <dbReference type="ARBA" id="ARBA00022679"/>
    </source>
</evidence>
<dbReference type="AlphaFoldDB" id="A0A1I1QCI0"/>
<dbReference type="InterPro" id="IPR032882">
    <property type="entry name" value="SrkA/RdoA"/>
</dbReference>
<dbReference type="Gene3D" id="1.20.1270.170">
    <property type="match status" value="1"/>
</dbReference>
<keyword evidence="3 11" id="KW-0597">Phosphoprotein</keyword>
<dbReference type="PANTHER" id="PTHR39573:SF1">
    <property type="entry name" value="STRESS RESPONSE KINASE A"/>
    <property type="match status" value="1"/>
</dbReference>
<dbReference type="PANTHER" id="PTHR39573">
    <property type="entry name" value="STRESS RESPONSE KINASE A"/>
    <property type="match status" value="1"/>
</dbReference>
<evidence type="ECO:0000256" key="10">
    <source>
        <dbReference type="ARBA" id="ARBA00023016"/>
    </source>
</evidence>
<keyword evidence="14" id="KW-1185">Reference proteome</keyword>
<proteinExistence type="inferred from homology"/>
<keyword evidence="5 11" id="KW-0479">Metal-binding</keyword>
<comment type="cofactor">
    <cofactor evidence="11">
        <name>Mg(2+)</name>
        <dbReference type="ChEBI" id="CHEBI:18420"/>
    </cofactor>
</comment>
<comment type="subunit">
    <text evidence="11">Monomer.</text>
</comment>
<keyword evidence="8 11" id="KW-0067">ATP-binding</keyword>
<feature type="domain" description="Aminoglycoside phosphotransferase" evidence="12">
    <location>
        <begin position="33"/>
        <end position="257"/>
    </location>
</feature>
<evidence type="ECO:0000313" key="13">
    <source>
        <dbReference type="EMBL" id="SFD15820.1"/>
    </source>
</evidence>
<comment type="catalytic activity">
    <reaction evidence="11">
        <text>L-seryl-[protein] + ATP = O-phospho-L-seryl-[protein] + ADP + H(+)</text>
        <dbReference type="Rhea" id="RHEA:17989"/>
        <dbReference type="Rhea" id="RHEA-COMP:9863"/>
        <dbReference type="Rhea" id="RHEA-COMP:11604"/>
        <dbReference type="ChEBI" id="CHEBI:15378"/>
        <dbReference type="ChEBI" id="CHEBI:29999"/>
        <dbReference type="ChEBI" id="CHEBI:30616"/>
        <dbReference type="ChEBI" id="CHEBI:83421"/>
        <dbReference type="ChEBI" id="CHEBI:456216"/>
        <dbReference type="EC" id="2.7.11.1"/>
    </reaction>
</comment>
<feature type="site" description="ATP" evidence="11">
    <location>
        <position position="36"/>
    </location>
</feature>
<feature type="binding site" evidence="11">
    <location>
        <position position="217"/>
    </location>
    <ligand>
        <name>Mg(2+)</name>
        <dbReference type="ChEBI" id="CHEBI:18420"/>
    </ligand>
</feature>
<dbReference type="GO" id="GO:0000287">
    <property type="term" value="F:magnesium ion binding"/>
    <property type="evidence" value="ECO:0007669"/>
    <property type="project" value="UniProtKB-UniRule"/>
</dbReference>
<evidence type="ECO:0000313" key="14">
    <source>
        <dbReference type="Proteomes" id="UP000198611"/>
    </source>
</evidence>
<dbReference type="EC" id="2.7.11.1" evidence="11"/>
<dbReference type="GO" id="GO:0004674">
    <property type="term" value="F:protein serine/threonine kinase activity"/>
    <property type="evidence" value="ECO:0007669"/>
    <property type="project" value="UniProtKB-UniRule"/>
</dbReference>
<evidence type="ECO:0000256" key="9">
    <source>
        <dbReference type="ARBA" id="ARBA00022842"/>
    </source>
</evidence>
<dbReference type="GO" id="GO:0106310">
    <property type="term" value="F:protein serine kinase activity"/>
    <property type="evidence" value="ECO:0007669"/>
    <property type="project" value="RHEA"/>
</dbReference>
<evidence type="ECO:0000256" key="7">
    <source>
        <dbReference type="ARBA" id="ARBA00022777"/>
    </source>
</evidence>
<dbReference type="STRING" id="1123397.SAMN05660831_00928"/>
<dbReference type="Gene3D" id="1.10.510.10">
    <property type="entry name" value="Transferase(Phosphotransferase) domain 1"/>
    <property type="match status" value="1"/>
</dbReference>
<dbReference type="OrthoDB" id="5392197at2"/>
<keyword evidence="4 11" id="KW-0808">Transferase</keyword>
<comment type="subcellular location">
    <subcellularLocation>
        <location evidence="11">Cytoplasm</location>
    </subcellularLocation>
</comment>
<dbReference type="Proteomes" id="UP000198611">
    <property type="component" value="Unassembled WGS sequence"/>
</dbReference>
<keyword evidence="7 11" id="KW-0418">Kinase</keyword>
<evidence type="ECO:0000256" key="2">
    <source>
        <dbReference type="ARBA" id="ARBA00022527"/>
    </source>
</evidence>
<reference evidence="13 14" key="1">
    <citation type="submission" date="2016-10" db="EMBL/GenBank/DDBJ databases">
        <authorList>
            <person name="de Groot N.N."/>
        </authorList>
    </citation>
    <scope>NUCLEOTIDE SEQUENCE [LARGE SCALE GENOMIC DNA]</scope>
    <source>
        <strain evidence="13 14">HL3</strain>
    </source>
</reference>
<dbReference type="EMBL" id="FOMJ01000002">
    <property type="protein sequence ID" value="SFD15820.1"/>
    <property type="molecule type" value="Genomic_DNA"/>
</dbReference>
<protein>
    <recommendedName>
        <fullName evidence="11">Stress response kinase A</fullName>
        <ecNumber evidence="11">2.7.11.1</ecNumber>
    </recommendedName>
    <alternativeName>
        <fullName evidence="11">Serine/threonine-protein kinase SrkA</fullName>
    </alternativeName>
</protein>
<evidence type="ECO:0000259" key="12">
    <source>
        <dbReference type="Pfam" id="PF01636"/>
    </source>
</evidence>
<comment type="similarity">
    <text evidence="11">Belongs to the SrkA/RdoA protein kinase family.</text>
</comment>
<dbReference type="GO" id="GO:0005737">
    <property type="term" value="C:cytoplasm"/>
    <property type="evidence" value="ECO:0007669"/>
    <property type="project" value="UniProtKB-SubCell"/>
</dbReference>
<evidence type="ECO:0000256" key="6">
    <source>
        <dbReference type="ARBA" id="ARBA00022741"/>
    </source>
</evidence>
<dbReference type="InterPro" id="IPR011009">
    <property type="entry name" value="Kinase-like_dom_sf"/>
</dbReference>
<organism evidence="13 14">
    <name type="scientific">Thiohalospira halophila DSM 15071</name>
    <dbReference type="NCBI Taxonomy" id="1123397"/>
    <lineage>
        <taxon>Bacteria</taxon>
        <taxon>Pseudomonadati</taxon>
        <taxon>Pseudomonadota</taxon>
        <taxon>Gammaproteobacteria</taxon>
        <taxon>Thiohalospirales</taxon>
        <taxon>Thiohalospiraceae</taxon>
        <taxon>Thiohalospira</taxon>
    </lineage>
</organism>
<evidence type="ECO:0000256" key="11">
    <source>
        <dbReference type="HAMAP-Rule" id="MF_01497"/>
    </source>
</evidence>
<dbReference type="RefSeq" id="WP_093427588.1">
    <property type="nucleotide sequence ID" value="NZ_FOMJ01000002.1"/>
</dbReference>
<evidence type="ECO:0000256" key="5">
    <source>
        <dbReference type="ARBA" id="ARBA00022723"/>
    </source>
</evidence>
<keyword evidence="1 11" id="KW-0963">Cytoplasm</keyword>
<evidence type="ECO:0000256" key="1">
    <source>
        <dbReference type="ARBA" id="ARBA00022490"/>
    </source>
</evidence>
<gene>
    <name evidence="11" type="primary">srkA</name>
    <name evidence="13" type="ORF">SAMN05660831_00928</name>
</gene>
<feature type="active site" description="Proton acceptor" evidence="11">
    <location>
        <position position="201"/>
    </location>
</feature>
<dbReference type="HAMAP" id="MF_01497">
    <property type="entry name" value="SrkA_kinase"/>
    <property type="match status" value="1"/>
</dbReference>
<keyword evidence="6 11" id="KW-0547">Nucleotide-binding</keyword>